<dbReference type="NCBIfam" id="TIGR02565">
    <property type="entry name" value="cas_Csy2"/>
    <property type="match status" value="1"/>
</dbReference>
<dbReference type="InterPro" id="IPR013398">
    <property type="entry name" value="CRISPR-assoc_prot_Csy2"/>
</dbReference>
<evidence type="ECO:0000313" key="1">
    <source>
        <dbReference type="EMBL" id="GAA5087195.1"/>
    </source>
</evidence>
<dbReference type="Proteomes" id="UP001500227">
    <property type="component" value="Unassembled WGS sequence"/>
</dbReference>
<accession>A0ABP9M0V5</accession>
<name>A0ABP9M0V5_9BURK</name>
<proteinExistence type="predicted"/>
<sequence>MALTHNSYLVLPRLKVQNLNTISSPFTWGAPSITAALGFMHALQRRLPKDWKWMFTSVGMVIHDFEPQVNGDWVKKFNLTRNPLGKGGETQGIIEEGRAHAIVSLVFGVFALGQQVDENQNQQRLGDISSIVNTMRFAGGSIIPHDHFSQLPLFFMEGEETNELVWGKIKRSLLPGFALLSRDDLLIKHTQYLQSINANATALDAWLDLSRINRHCVMEIEEKDGMHSEKIKWEIYRAAGEAGWIVPIPVGYSALSERYETGVVNNTRDSRVAFRFVESMCSIGQWVSPHRLFDLTDLLWSSVTDHQLGIYRCVNKNSLQEFN</sequence>
<reference evidence="2" key="1">
    <citation type="journal article" date="2019" name="Int. J. Syst. Evol. Microbiol.">
        <title>The Global Catalogue of Microorganisms (GCM) 10K type strain sequencing project: providing services to taxonomists for standard genome sequencing and annotation.</title>
        <authorList>
            <consortium name="The Broad Institute Genomics Platform"/>
            <consortium name="The Broad Institute Genome Sequencing Center for Infectious Disease"/>
            <person name="Wu L."/>
            <person name="Ma J."/>
        </authorList>
    </citation>
    <scope>NUCLEOTIDE SEQUENCE [LARGE SCALE GENOMIC DNA]</scope>
    <source>
        <strain evidence="2">JCM 18423</strain>
    </source>
</reference>
<comment type="caution">
    <text evidence="1">The sequence shown here is derived from an EMBL/GenBank/DDBJ whole genome shotgun (WGS) entry which is preliminary data.</text>
</comment>
<dbReference type="RefSeq" id="WP_345369723.1">
    <property type="nucleotide sequence ID" value="NZ_BAABKD010000006.1"/>
</dbReference>
<gene>
    <name evidence="1" type="primary">csy2</name>
    <name evidence="1" type="ORF">GCM10023337_07400</name>
</gene>
<dbReference type="EMBL" id="BAABKD010000006">
    <property type="protein sequence ID" value="GAA5087195.1"/>
    <property type="molecule type" value="Genomic_DNA"/>
</dbReference>
<evidence type="ECO:0000313" key="2">
    <source>
        <dbReference type="Proteomes" id="UP001500227"/>
    </source>
</evidence>
<protein>
    <submittedName>
        <fullName evidence="1">Type I-F CRISPR-associated protein Csy2</fullName>
    </submittedName>
</protein>
<organism evidence="1 2">
    <name type="scientific">Paenalcaligenes hermetiae</name>
    <dbReference type="NCBI Taxonomy" id="1157987"/>
    <lineage>
        <taxon>Bacteria</taxon>
        <taxon>Pseudomonadati</taxon>
        <taxon>Pseudomonadota</taxon>
        <taxon>Betaproteobacteria</taxon>
        <taxon>Burkholderiales</taxon>
        <taxon>Alcaligenaceae</taxon>
        <taxon>Paenalcaligenes</taxon>
    </lineage>
</organism>
<keyword evidence="2" id="KW-1185">Reference proteome</keyword>
<dbReference type="CDD" id="cd09736">
    <property type="entry name" value="Csy2_I-F"/>
    <property type="match status" value="1"/>
</dbReference>
<dbReference type="Pfam" id="PF09614">
    <property type="entry name" value="Cas_Csy2"/>
    <property type="match status" value="1"/>
</dbReference>